<dbReference type="RefSeq" id="WP_131852781.1">
    <property type="nucleotide sequence ID" value="NZ_SKFH01000026.1"/>
</dbReference>
<evidence type="ECO:0000313" key="2">
    <source>
        <dbReference type="Proteomes" id="UP000295164"/>
    </source>
</evidence>
<reference evidence="1 2" key="1">
    <citation type="submission" date="2019-03" db="EMBL/GenBank/DDBJ databases">
        <authorList>
            <person name="Kim M.K.M."/>
        </authorList>
    </citation>
    <scope>NUCLEOTIDE SEQUENCE [LARGE SCALE GENOMIC DNA]</scope>
    <source>
        <strain evidence="1 2">17J68-15</strain>
    </source>
</reference>
<dbReference type="InterPro" id="IPR029069">
    <property type="entry name" value="HotDog_dom_sf"/>
</dbReference>
<dbReference type="EMBL" id="SKFH01000026">
    <property type="protein sequence ID" value="TCZ68595.1"/>
    <property type="molecule type" value="Genomic_DNA"/>
</dbReference>
<dbReference type="AlphaFoldDB" id="A0A4R4DYR6"/>
<gene>
    <name evidence="1" type="ORF">E0486_13815</name>
</gene>
<evidence type="ECO:0000313" key="1">
    <source>
        <dbReference type="EMBL" id="TCZ68595.1"/>
    </source>
</evidence>
<dbReference type="Pfam" id="PF14539">
    <property type="entry name" value="DUF4442"/>
    <property type="match status" value="1"/>
</dbReference>
<dbReference type="Proteomes" id="UP000295164">
    <property type="component" value="Unassembled WGS sequence"/>
</dbReference>
<dbReference type="Gene3D" id="3.10.129.10">
    <property type="entry name" value="Hotdog Thioesterase"/>
    <property type="match status" value="1"/>
</dbReference>
<sequence length="161" mass="17768">MPVNDAFQKLVRSKTRFRMFLLTRLPSAYFAGLQLRACTDTECVVEVPFRWFTKNPFRSTYFACLAMGAELSTGALCMQYIYGRKPAVSMLVTAMEAQFFKKATGITQFTCADGAAIAAAIDEAMATGEGQIFTARSTGRNEQGELVAAFSFTWSFKARVG</sequence>
<accession>A0A4R4DYR6</accession>
<proteinExistence type="predicted"/>
<dbReference type="OrthoDB" id="9153186at2"/>
<protein>
    <submittedName>
        <fullName evidence="1">DUF4442 domain-containing protein</fullName>
    </submittedName>
</protein>
<dbReference type="SUPFAM" id="SSF54637">
    <property type="entry name" value="Thioesterase/thiol ester dehydrase-isomerase"/>
    <property type="match status" value="1"/>
</dbReference>
<comment type="caution">
    <text evidence="1">The sequence shown here is derived from an EMBL/GenBank/DDBJ whole genome shotgun (WGS) entry which is preliminary data.</text>
</comment>
<name>A0A4R4DYR6_9BACT</name>
<dbReference type="InterPro" id="IPR027961">
    <property type="entry name" value="DUF4442"/>
</dbReference>
<organism evidence="1 2">
    <name type="scientific">Flaviaesturariibacter aridisoli</name>
    <dbReference type="NCBI Taxonomy" id="2545761"/>
    <lineage>
        <taxon>Bacteria</taxon>
        <taxon>Pseudomonadati</taxon>
        <taxon>Bacteroidota</taxon>
        <taxon>Chitinophagia</taxon>
        <taxon>Chitinophagales</taxon>
        <taxon>Chitinophagaceae</taxon>
        <taxon>Flaviaestuariibacter</taxon>
    </lineage>
</organism>
<keyword evidence="2" id="KW-1185">Reference proteome</keyword>